<sequence>MFRKLLLALPLLALTTGASAWADEFNLPGLGGDARRYLGEIQRRNPAAQGNPQSRQQAEQRALAAERTNNWAAAATAWEDRIAAGDVTADQWQALARAQLRRQPPEAERALQAAWNAFGTSDAGPAEIPALLLIIDALGRLDRPVQLVQAWQAVLERAPDDAGYRDRLAAARRAAGVLVQSVSVDNEAEPARACLSFTVPPSHRQDWQPADWIRTEPAVPDLVVTREGDALCLAGFPYGRTTSVTLRAGMPGEDGLKLNRDAVVPVTTGNRSPRIVFDNRRYVLPRGQAPRVAVTTVNLSSLKLQVLRVGERGLVALRNDWRLGDGPDDYTAGSLSDTAGRVVWEGRADIPNFRQNETRRTALPLPDAVRAAGPGLFVLVARPGDGTSSDEGSLVAALPVISTDLGLVAWRGADGVAVQARSLSDARARAGVRVTLLARNNDILAEATTDADGLVRFPAPVLRGDGAAAPVSIHAETGDGAASDLAQLDLDTAAFDLSDRGATGQPVPGPVDAFLWSDRGIYRPGETVQVAALLRDGAGMPLATDLPVRLRLRRPNGQVFAEAVPERGNGGAIFWPVSLSRTAQAGQWTLEALTDPDAAPIATANLRVDAFVPEALAVTLGPAPGPLVPGTTLNVPVNTRYLYGAPGAGLGGSATLRLAVEQEPFPEWKGWQFGQVGESFAPDLQSIDLPPADDAGNATLALSLPRAPDTTHPLRAEVQLEVAQPDGRSTRAALTVPVRPTGTLVAIRPGFADGAVDENAEAAFDVAAVSPDGKALAAPLRLRLVRERPSFRLVVRGSLARYETVFRDEPVDAAEISPAPGKPAHYARRLPFGRYRLDVADPKGLGISSVRFRSGWAATADDADVPDRVEVSTDRQGYAPGDTARLRVQPPFAGRATVAVLTDRLISVREVDLPAGGSEVTVPVETGWGPGAHVAVTVFRPGEAQNGQPARALGLAWVGLDPAARRLEVAIEGPQRVVPRTRVEVPVRVAPPAGQAGGETFLTLAAVDEGVLHLTDFRTPDPTGHYLGRRRLGLDIRDDYGRIIPPADGDAVQLRQGGDDMGGLAGIDIPQRVVALFSGPVSVGADGRATVPLDIPDFAGELRLMAVAWSGNRVGASARPLTVRDPVVAQALLPRFLAPGDEQRLSVLLHNVDLPAGTVTAEISATGAVALGGPAQLSANLAAGAQAIPSTTLRATGSGEGVIRLVVTGPNNFRAEHESRITVRSSRGTVTETASVELPPGRDTPIALPTERFLPGTWKASATFGGPVRFDPAALLRAMEDYPYFCVEQAGSRVLALATVPEEGIGGADRLVRLNRAVSFVLDRQRYDGSFALWSAQGEEQPWLTAFATEALLRAQASGATVPQAPLDQALAQIAAAVEQADTDTPEGRADQAYRLHVLSLAGRPRLGAARRLLEQLDQLPTPLAKAQLGAAFVRAGDAERGTRAFAAALDMPARRPWVHDYGSAARDNLAVALLLEEAAVLPDRRTAVLARLPSRELTPDATSTQEQGWAVATAAVLGRNGLPTRVAIDGRVLPEQPIVSLALTAPTTVRNSGSQPVWQSVSVTGIPATPLPAGRSGMRITRRFLDEGGNPLNLDDLHQNTSFVLLIEGSAETGEAHHALLQQGLPAGWEIAARLSGGEVTGMPWLGTLSSPAATPALDDRYAAAVDLTPDEKGFRLAVRLRAVTPGRYELPGAEVSDMYRPAVFARQNTGMITVLPPR</sequence>
<dbReference type="InterPro" id="IPR021868">
    <property type="entry name" value="Alpha_2_Macroglob_MG3"/>
</dbReference>
<dbReference type="InterPro" id="IPR008930">
    <property type="entry name" value="Terpenoid_cyclase/PrenylTrfase"/>
</dbReference>
<dbReference type="EMBL" id="JBHLUN010000001">
    <property type="protein sequence ID" value="MFC0406706.1"/>
    <property type="molecule type" value="Genomic_DNA"/>
</dbReference>
<dbReference type="Pfam" id="PF07703">
    <property type="entry name" value="A2M_BRD"/>
    <property type="match status" value="1"/>
</dbReference>
<dbReference type="SMART" id="SM01359">
    <property type="entry name" value="A2M_N_2"/>
    <property type="match status" value="1"/>
</dbReference>
<dbReference type="Pfam" id="PF11974">
    <property type="entry name" value="bMG3"/>
    <property type="match status" value="1"/>
</dbReference>
<accession>A0ABV6JLW2</accession>
<dbReference type="CDD" id="cd02891">
    <property type="entry name" value="A2M_like"/>
    <property type="match status" value="1"/>
</dbReference>
<evidence type="ECO:0000259" key="5">
    <source>
        <dbReference type="SMART" id="SM01360"/>
    </source>
</evidence>
<evidence type="ECO:0000313" key="6">
    <source>
        <dbReference type="EMBL" id="MFC0406706.1"/>
    </source>
</evidence>
<keyword evidence="7" id="KW-1185">Reference proteome</keyword>
<feature type="chain" id="PRO_5045101207" evidence="3">
    <location>
        <begin position="23"/>
        <end position="1720"/>
    </location>
</feature>
<organism evidence="6 7">
    <name type="scientific">Roseomonas elaeocarpi</name>
    <dbReference type="NCBI Taxonomy" id="907779"/>
    <lineage>
        <taxon>Bacteria</taxon>
        <taxon>Pseudomonadati</taxon>
        <taxon>Pseudomonadota</taxon>
        <taxon>Alphaproteobacteria</taxon>
        <taxon>Acetobacterales</taxon>
        <taxon>Roseomonadaceae</taxon>
        <taxon>Roseomonas</taxon>
    </lineage>
</organism>
<comment type="similarity">
    <text evidence="1">Belongs to the protease inhibitor I39 (alpha-2-macroglobulin) family. Bacterial alpha-2-macroglobulin subfamily.</text>
</comment>
<dbReference type="Pfam" id="PF17973">
    <property type="entry name" value="bMG10"/>
    <property type="match status" value="1"/>
</dbReference>
<dbReference type="RefSeq" id="WP_377042383.1">
    <property type="nucleotide sequence ID" value="NZ_JBHLUN010000001.1"/>
</dbReference>
<dbReference type="InterPro" id="IPR001599">
    <property type="entry name" value="Macroglobln_a2"/>
</dbReference>
<dbReference type="Gene3D" id="1.50.10.20">
    <property type="match status" value="1"/>
</dbReference>
<dbReference type="InterPro" id="IPR041246">
    <property type="entry name" value="Bact_MG10"/>
</dbReference>
<proteinExistence type="inferred from homology"/>
<dbReference type="PANTHER" id="PTHR40094:SF1">
    <property type="entry name" value="UBIQUITIN DOMAIN-CONTAINING PROTEIN"/>
    <property type="match status" value="1"/>
</dbReference>
<comment type="caution">
    <text evidence="6">The sequence shown here is derived from an EMBL/GenBank/DDBJ whole genome shotgun (WGS) entry which is preliminary data.</text>
</comment>
<dbReference type="SUPFAM" id="SSF48239">
    <property type="entry name" value="Terpenoid cyclases/Protein prenyltransferases"/>
    <property type="match status" value="1"/>
</dbReference>
<dbReference type="InterPro" id="IPR049120">
    <property type="entry name" value="A2M_bMG2"/>
</dbReference>
<evidence type="ECO:0000313" key="7">
    <source>
        <dbReference type="Proteomes" id="UP001589865"/>
    </source>
</evidence>
<dbReference type="InterPro" id="IPR002890">
    <property type="entry name" value="MG2"/>
</dbReference>
<evidence type="ECO:0000256" key="2">
    <source>
        <dbReference type="ARBA" id="ARBA00022729"/>
    </source>
</evidence>
<dbReference type="InterPro" id="IPR041203">
    <property type="entry name" value="Bact_A2M_MG5"/>
</dbReference>
<gene>
    <name evidence="6" type="ORF">ACFFGY_00500</name>
</gene>
<feature type="signal peptide" evidence="3">
    <location>
        <begin position="1"/>
        <end position="22"/>
    </location>
</feature>
<evidence type="ECO:0000256" key="3">
    <source>
        <dbReference type="SAM" id="SignalP"/>
    </source>
</evidence>
<dbReference type="InterPro" id="IPR051802">
    <property type="entry name" value="YfhM-like"/>
</dbReference>
<dbReference type="InterPro" id="IPR041462">
    <property type="entry name" value="Bact_A2M_MG6"/>
</dbReference>
<name>A0ABV6JLW2_9PROT</name>
<keyword evidence="2 3" id="KW-0732">Signal</keyword>
<dbReference type="Pfam" id="PF01835">
    <property type="entry name" value="MG2"/>
    <property type="match status" value="1"/>
</dbReference>
<dbReference type="Pfam" id="PF00207">
    <property type="entry name" value="A2M"/>
    <property type="match status" value="1"/>
</dbReference>
<dbReference type="PANTHER" id="PTHR40094">
    <property type="entry name" value="ALPHA-2-MACROGLOBULIN HOMOLOG"/>
    <property type="match status" value="1"/>
</dbReference>
<feature type="domain" description="Alpha-2-macroglobulin bait region" evidence="4">
    <location>
        <begin position="869"/>
        <end position="1014"/>
    </location>
</feature>
<evidence type="ECO:0000259" key="4">
    <source>
        <dbReference type="SMART" id="SM01359"/>
    </source>
</evidence>
<dbReference type="SMART" id="SM01360">
    <property type="entry name" value="A2M"/>
    <property type="match status" value="1"/>
</dbReference>
<dbReference type="Pfam" id="PF17972">
    <property type="entry name" value="bMG5"/>
    <property type="match status" value="1"/>
</dbReference>
<dbReference type="Gene3D" id="2.60.40.1930">
    <property type="match status" value="1"/>
</dbReference>
<dbReference type="InterPro" id="IPR011625">
    <property type="entry name" value="A2M_N_BRD"/>
</dbReference>
<evidence type="ECO:0000256" key="1">
    <source>
        <dbReference type="ARBA" id="ARBA00010556"/>
    </source>
</evidence>
<dbReference type="Pfam" id="PF17962">
    <property type="entry name" value="bMG6"/>
    <property type="match status" value="1"/>
</dbReference>
<dbReference type="Pfam" id="PF21142">
    <property type="entry name" value="A2M_bMG2"/>
    <property type="match status" value="1"/>
</dbReference>
<dbReference type="InterPro" id="IPR026284">
    <property type="entry name" value="A2MG_proteobact"/>
</dbReference>
<protein>
    <submittedName>
        <fullName evidence="6">Alpha-2-macroglobulin</fullName>
    </submittedName>
</protein>
<dbReference type="Proteomes" id="UP001589865">
    <property type="component" value="Unassembled WGS sequence"/>
</dbReference>
<reference evidence="6 7" key="1">
    <citation type="submission" date="2024-09" db="EMBL/GenBank/DDBJ databases">
        <authorList>
            <person name="Sun Q."/>
            <person name="Mori K."/>
        </authorList>
    </citation>
    <scope>NUCLEOTIDE SEQUENCE [LARGE SCALE GENOMIC DNA]</scope>
    <source>
        <strain evidence="6 7">TBRC 5777</strain>
    </source>
</reference>
<feature type="domain" description="Alpha-2-macroglobulin" evidence="5">
    <location>
        <begin position="1074"/>
        <end position="1163"/>
    </location>
</feature>
<dbReference type="PIRSF" id="PIRSF038980">
    <property type="entry name" value="A2M_bac"/>
    <property type="match status" value="1"/>
</dbReference>